<dbReference type="STRING" id="871963.Desdi_1370"/>
<feature type="transmembrane region" description="Helical" evidence="4">
    <location>
        <begin position="180"/>
        <end position="201"/>
    </location>
</feature>
<keyword evidence="4" id="KW-1133">Transmembrane helix</keyword>
<dbReference type="InterPro" id="IPR004089">
    <property type="entry name" value="MCPsignal_dom"/>
</dbReference>
<name>L0F889_DESDL</name>
<dbReference type="KEGG" id="ddl:Desdi_1370"/>
<dbReference type="PANTHER" id="PTHR32089:SF112">
    <property type="entry name" value="LYSOZYME-LIKE PROTEIN-RELATED"/>
    <property type="match status" value="1"/>
</dbReference>
<proteinExistence type="inferred from homology"/>
<keyword evidence="4" id="KW-0472">Membrane</keyword>
<dbReference type="PANTHER" id="PTHR32089">
    <property type="entry name" value="METHYL-ACCEPTING CHEMOTAXIS PROTEIN MCPB"/>
    <property type="match status" value="1"/>
</dbReference>
<dbReference type="GO" id="GO:0016020">
    <property type="term" value="C:membrane"/>
    <property type="evidence" value="ECO:0007669"/>
    <property type="project" value="InterPro"/>
</dbReference>
<dbReference type="SMART" id="SM00283">
    <property type="entry name" value="MA"/>
    <property type="match status" value="1"/>
</dbReference>
<dbReference type="RefSeq" id="WP_015261872.1">
    <property type="nucleotide sequence ID" value="NC_019903.1"/>
</dbReference>
<dbReference type="Pfam" id="PF12729">
    <property type="entry name" value="4HB_MCP_1"/>
    <property type="match status" value="1"/>
</dbReference>
<dbReference type="eggNOG" id="COG0840">
    <property type="taxonomic scope" value="Bacteria"/>
</dbReference>
<dbReference type="AlphaFoldDB" id="L0F889"/>
<protein>
    <submittedName>
        <fullName evidence="7">Methyl-accepting chemotaxis protein</fullName>
    </submittedName>
</protein>
<accession>L0F889</accession>
<reference evidence="8" key="1">
    <citation type="submission" date="2012-02" db="EMBL/GenBank/DDBJ databases">
        <title>Complete sequence of Desulfitobacterium dichloroeliminans LMG P-21439.</title>
        <authorList>
            <person name="Lucas S."/>
            <person name="Han J."/>
            <person name="Lapidus A."/>
            <person name="Cheng J.-F."/>
            <person name="Goodwin L."/>
            <person name="Pitluck S."/>
            <person name="Peters L."/>
            <person name="Ovchinnikova G."/>
            <person name="Teshima H."/>
            <person name="Detter J.C."/>
            <person name="Han C."/>
            <person name="Tapia R."/>
            <person name="Land M."/>
            <person name="Hauser L."/>
            <person name="Kyrpides N."/>
            <person name="Ivanova N."/>
            <person name="Pagani I."/>
            <person name="Kruse T."/>
            <person name="de Vos W.M."/>
            <person name="Boon N."/>
            <person name="Smidt H."/>
            <person name="Woyke T."/>
        </authorList>
    </citation>
    <scope>NUCLEOTIDE SEQUENCE [LARGE SCALE GENOMIC DNA]</scope>
    <source>
        <strain evidence="8">LMG P-21439 / DCA1</strain>
    </source>
</reference>
<dbReference type="InterPro" id="IPR003660">
    <property type="entry name" value="HAMP_dom"/>
</dbReference>
<dbReference type="EMBL" id="CP003344">
    <property type="protein sequence ID" value="AGA68876.1"/>
    <property type="molecule type" value="Genomic_DNA"/>
</dbReference>
<gene>
    <name evidence="7" type="ordered locus">Desdi_1370</name>
</gene>
<evidence type="ECO:0000256" key="2">
    <source>
        <dbReference type="ARBA" id="ARBA00029447"/>
    </source>
</evidence>
<dbReference type="HOGENOM" id="CLU_000445_107_27_9"/>
<comment type="similarity">
    <text evidence="2">Belongs to the methyl-accepting chemotaxis (MCP) protein family.</text>
</comment>
<dbReference type="Pfam" id="PF00672">
    <property type="entry name" value="HAMP"/>
    <property type="match status" value="1"/>
</dbReference>
<evidence type="ECO:0000256" key="4">
    <source>
        <dbReference type="SAM" id="Phobius"/>
    </source>
</evidence>
<dbReference type="SUPFAM" id="SSF58104">
    <property type="entry name" value="Methyl-accepting chemotaxis protein (MCP) signaling domain"/>
    <property type="match status" value="1"/>
</dbReference>
<keyword evidence="4" id="KW-0812">Transmembrane</keyword>
<keyword evidence="1 3" id="KW-0807">Transducer</keyword>
<dbReference type="OrthoDB" id="5392220at2"/>
<sequence length="562" mass="62186">MKISFKFGLANLIMVFLIITLGSAFVITEQKTIEGFNDLAENNYPFQVLLKDIQANIQGRGMSELSFIVTQNPQYLEKISQRTKVIQANIQQAKTLKIDSEEREKIDLLEKELEAYLRLSETVQRNVQENDLEGAQTIHYGEEMMAADDLIKDVDKLLEHKTEAVATNIGNIRQISSRGLMLAFTITLISILIAALSWLWLSRSIVSPLRNLTEISSKIARGDLTLKLNRRETAKDEVQLLSNHFGIMVDNLRELIRQVQSNAQTAKQTVDSLAGQIEGAQAASEEVAASIEEVAGHLHAQQNGIEGIFKAVNRTAEGIIHIEQMEKNTLDVVRQNRERALSGNTINSKAIAQMKNIVLQEQHMTEKIQQLVMESGQIQSIVEIITGLAAQTNLLALNAAIEAARAGTHGQGFAVVAEEVRKLAEQSARSAKEIAGIGSSIREGMQNVVDVMQVTTQVVEQGMESVRESGEGFEHILSASDEAVRTVEQVNQAIQRITSEARVIEKTIQEIALASRSVNESTEQIQAGSQEEAATMTALSSQMFDFVSILQDLQKRVDQFKV</sequence>
<feature type="domain" description="Methyl-accepting transducer" evidence="5">
    <location>
        <begin position="276"/>
        <end position="512"/>
    </location>
</feature>
<keyword evidence="8" id="KW-1185">Reference proteome</keyword>
<dbReference type="CDD" id="cd06225">
    <property type="entry name" value="HAMP"/>
    <property type="match status" value="1"/>
</dbReference>
<dbReference type="SMART" id="SM00304">
    <property type="entry name" value="HAMP"/>
    <property type="match status" value="1"/>
</dbReference>
<evidence type="ECO:0000313" key="8">
    <source>
        <dbReference type="Proteomes" id="UP000010797"/>
    </source>
</evidence>
<dbReference type="InterPro" id="IPR024478">
    <property type="entry name" value="HlyB_4HB_MCP"/>
</dbReference>
<dbReference type="Proteomes" id="UP000010797">
    <property type="component" value="Chromosome"/>
</dbReference>
<evidence type="ECO:0000259" key="5">
    <source>
        <dbReference type="PROSITE" id="PS50111"/>
    </source>
</evidence>
<dbReference type="PROSITE" id="PS50111">
    <property type="entry name" value="CHEMOTAXIS_TRANSDUC_2"/>
    <property type="match status" value="1"/>
</dbReference>
<dbReference type="Gene3D" id="1.10.287.950">
    <property type="entry name" value="Methyl-accepting chemotaxis protein"/>
    <property type="match status" value="1"/>
</dbReference>
<evidence type="ECO:0000259" key="6">
    <source>
        <dbReference type="PROSITE" id="PS50885"/>
    </source>
</evidence>
<dbReference type="Pfam" id="PF00015">
    <property type="entry name" value="MCPsignal"/>
    <property type="match status" value="1"/>
</dbReference>
<evidence type="ECO:0000313" key="7">
    <source>
        <dbReference type="EMBL" id="AGA68876.1"/>
    </source>
</evidence>
<dbReference type="GO" id="GO:0007165">
    <property type="term" value="P:signal transduction"/>
    <property type="evidence" value="ECO:0007669"/>
    <property type="project" value="UniProtKB-KW"/>
</dbReference>
<feature type="domain" description="HAMP" evidence="6">
    <location>
        <begin position="203"/>
        <end position="257"/>
    </location>
</feature>
<evidence type="ECO:0000256" key="1">
    <source>
        <dbReference type="ARBA" id="ARBA00023224"/>
    </source>
</evidence>
<feature type="transmembrane region" description="Helical" evidence="4">
    <location>
        <begin position="6"/>
        <end position="27"/>
    </location>
</feature>
<evidence type="ECO:0000256" key="3">
    <source>
        <dbReference type="PROSITE-ProRule" id="PRU00284"/>
    </source>
</evidence>
<organism evidence="7 8">
    <name type="scientific">Desulfitobacterium dichloroeliminans (strain LMG P-21439 / DCA1)</name>
    <dbReference type="NCBI Taxonomy" id="871963"/>
    <lineage>
        <taxon>Bacteria</taxon>
        <taxon>Bacillati</taxon>
        <taxon>Bacillota</taxon>
        <taxon>Clostridia</taxon>
        <taxon>Eubacteriales</taxon>
        <taxon>Desulfitobacteriaceae</taxon>
        <taxon>Desulfitobacterium</taxon>
    </lineage>
</organism>
<dbReference type="PROSITE" id="PS50885">
    <property type="entry name" value="HAMP"/>
    <property type="match status" value="1"/>
</dbReference>